<keyword evidence="6" id="KW-0915">Sodium</keyword>
<accession>A0A3N0AIJ6</accession>
<keyword evidence="13" id="KW-1185">Reference proteome</keyword>
<feature type="transmembrane region" description="Helical" evidence="10">
    <location>
        <begin position="84"/>
        <end position="107"/>
    </location>
</feature>
<organism evidence="12 13">
    <name type="scientific">Slackia faecicanis</name>
    <dbReference type="NCBI Taxonomy" id="255723"/>
    <lineage>
        <taxon>Bacteria</taxon>
        <taxon>Bacillati</taxon>
        <taxon>Actinomycetota</taxon>
        <taxon>Coriobacteriia</taxon>
        <taxon>Eggerthellales</taxon>
        <taxon>Eggerthellaceae</taxon>
        <taxon>Slackia</taxon>
    </lineage>
</organism>
<keyword evidence="3" id="KW-1003">Cell membrane</keyword>
<dbReference type="InterPro" id="IPR018422">
    <property type="entry name" value="Cation/H_exchanger_CPA1"/>
</dbReference>
<evidence type="ECO:0000313" key="12">
    <source>
        <dbReference type="EMBL" id="RNL21338.1"/>
    </source>
</evidence>
<evidence type="ECO:0000256" key="2">
    <source>
        <dbReference type="ARBA" id="ARBA00022448"/>
    </source>
</evidence>
<keyword evidence="8 10" id="KW-0472">Membrane</keyword>
<evidence type="ECO:0000256" key="3">
    <source>
        <dbReference type="ARBA" id="ARBA00022475"/>
    </source>
</evidence>
<evidence type="ECO:0000256" key="10">
    <source>
        <dbReference type="SAM" id="Phobius"/>
    </source>
</evidence>
<evidence type="ECO:0000256" key="1">
    <source>
        <dbReference type="ARBA" id="ARBA00004651"/>
    </source>
</evidence>
<sequence length="693" mass="76284">MTTFSFILILAVAVVISAVINQLVRGVSTPLIQIALGAVIALWGFTTSNFTIDPELFLVLFIAPLLYDEARQVDKVSLWSNRTVIVSLAVGLVVVAMLVVGFVLNFVQPSIPLAAAFALGAALGPTDAVAVASLSQRASLNKRQEVLLSGESLINDASGVVSFQFAVAALTTGTFSLLDATTTFFVSFFGGIAIGLVCAAVLAFIASRVRDFGLEDTTFHVMFEVLTPFLVFLVAEELHVSGILAVVAAGLSGSLFRNRSIGPNIARMKIVSASVWKVLGFVLNGIVFVLLGVQLPHAMSDTWEDRSVSNPELIALVLLLAAVVIGVRVAWFLALSYIGRKQTARSEQRNSGGTPEQVKSVMRSVKLMTKDSLAESCALALAGPKGAVTLSIMFTLPYSIDAAGGAFSQRDFLIFLASGVILVTLLLANFVLPLLLPDKDEARAYETDIQASIEVLRLVIEDLAARQTRENRRATQVVMKQYNDRIDRIKQGTGYEDDDSCLRLQALEWEQDFILEALDEDTVSPVVGYRLLRRVRREMDLVCHERNVWWLIGIARSRLDLVARSIKRALHDKNLLKTSSQEEAETREFQAKAFEYVLSRLRVRLDDPAYRTEHVSALMVEVQRDLRRVRRAGRGVAAAARAEDKATEMRRIACTLELDHIQDMYEAGRINRATAKMMRENVHLMQLDLEDKV</sequence>
<proteinExistence type="predicted"/>
<dbReference type="Pfam" id="PF00999">
    <property type="entry name" value="Na_H_Exchanger"/>
    <property type="match status" value="1"/>
</dbReference>
<feature type="transmembrane region" description="Helical" evidence="10">
    <location>
        <begin position="153"/>
        <end position="178"/>
    </location>
</feature>
<dbReference type="Proteomes" id="UP000267368">
    <property type="component" value="Unassembled WGS sequence"/>
</dbReference>
<name>A0A3N0AIJ6_9ACTN</name>
<dbReference type="PANTHER" id="PTHR10110">
    <property type="entry name" value="SODIUM/HYDROGEN EXCHANGER"/>
    <property type="match status" value="1"/>
</dbReference>
<evidence type="ECO:0000259" key="11">
    <source>
        <dbReference type="Pfam" id="PF00999"/>
    </source>
</evidence>
<evidence type="ECO:0000256" key="4">
    <source>
        <dbReference type="ARBA" id="ARBA00022692"/>
    </source>
</evidence>
<evidence type="ECO:0000313" key="13">
    <source>
        <dbReference type="Proteomes" id="UP000267368"/>
    </source>
</evidence>
<evidence type="ECO:0000256" key="8">
    <source>
        <dbReference type="ARBA" id="ARBA00023136"/>
    </source>
</evidence>
<gene>
    <name evidence="12" type="ORF">DMP07_00335</name>
</gene>
<feature type="transmembrane region" description="Helical" evidence="10">
    <location>
        <begin position="377"/>
        <end position="400"/>
    </location>
</feature>
<dbReference type="GO" id="GO:0015386">
    <property type="term" value="F:potassium:proton antiporter activity"/>
    <property type="evidence" value="ECO:0007669"/>
    <property type="project" value="TreeGrafter"/>
</dbReference>
<dbReference type="AlphaFoldDB" id="A0A3N0AIJ6"/>
<reference evidence="13" key="1">
    <citation type="submission" date="2018-05" db="EMBL/GenBank/DDBJ databases">
        <title>Genome Sequencing of selected type strains of the family Eggerthellaceae.</title>
        <authorList>
            <person name="Danylec N."/>
            <person name="Stoll D.A."/>
            <person name="Doetsch A."/>
            <person name="Huch M."/>
        </authorList>
    </citation>
    <scope>NUCLEOTIDE SEQUENCE [LARGE SCALE GENOMIC DNA]</scope>
    <source>
        <strain evidence="13">DSM 17537</strain>
    </source>
</reference>
<protein>
    <submittedName>
        <fullName evidence="12">Sodium:proton antiporter</fullName>
    </submittedName>
</protein>
<comment type="subcellular location">
    <subcellularLocation>
        <location evidence="1">Cell membrane</location>
        <topology evidence="1">Multi-pass membrane protein</topology>
    </subcellularLocation>
</comment>
<dbReference type="PANTHER" id="PTHR10110:SF86">
    <property type="entry name" value="SODIUM_HYDROGEN EXCHANGER 7"/>
    <property type="match status" value="1"/>
</dbReference>
<dbReference type="RefSeq" id="WP_123197180.1">
    <property type="nucleotide sequence ID" value="NZ_QICB01000001.1"/>
</dbReference>
<keyword evidence="2" id="KW-0813">Transport</keyword>
<feature type="transmembrane region" description="Helical" evidence="10">
    <location>
        <begin position="34"/>
        <end position="63"/>
    </location>
</feature>
<comment type="caution">
    <text evidence="12">The sequence shown here is derived from an EMBL/GenBank/DDBJ whole genome shotgun (WGS) entry which is preliminary data.</text>
</comment>
<dbReference type="InterPro" id="IPR006153">
    <property type="entry name" value="Cation/H_exchanger_TM"/>
</dbReference>
<feature type="transmembrane region" description="Helical" evidence="10">
    <location>
        <begin position="184"/>
        <end position="205"/>
    </location>
</feature>
<evidence type="ECO:0000256" key="6">
    <source>
        <dbReference type="ARBA" id="ARBA00023053"/>
    </source>
</evidence>
<keyword evidence="9" id="KW-0739">Sodium transport</keyword>
<keyword evidence="7" id="KW-0406">Ion transport</keyword>
<feature type="domain" description="Cation/H+ exchanger transmembrane" evidence="11">
    <location>
        <begin position="14"/>
        <end position="436"/>
    </location>
</feature>
<dbReference type="Gene3D" id="6.10.140.1330">
    <property type="match status" value="1"/>
</dbReference>
<dbReference type="GO" id="GO:0098719">
    <property type="term" value="P:sodium ion import across plasma membrane"/>
    <property type="evidence" value="ECO:0007669"/>
    <property type="project" value="TreeGrafter"/>
</dbReference>
<keyword evidence="5 10" id="KW-1133">Transmembrane helix</keyword>
<dbReference type="GO" id="GO:0051453">
    <property type="term" value="P:regulation of intracellular pH"/>
    <property type="evidence" value="ECO:0007669"/>
    <property type="project" value="TreeGrafter"/>
</dbReference>
<dbReference type="OrthoDB" id="9809206at2"/>
<dbReference type="EMBL" id="QICB01000001">
    <property type="protein sequence ID" value="RNL21338.1"/>
    <property type="molecule type" value="Genomic_DNA"/>
</dbReference>
<feature type="transmembrane region" description="Helical" evidence="10">
    <location>
        <begin position="412"/>
        <end position="436"/>
    </location>
</feature>
<evidence type="ECO:0000256" key="5">
    <source>
        <dbReference type="ARBA" id="ARBA00022989"/>
    </source>
</evidence>
<dbReference type="GO" id="GO:0015385">
    <property type="term" value="F:sodium:proton antiporter activity"/>
    <property type="evidence" value="ECO:0007669"/>
    <property type="project" value="InterPro"/>
</dbReference>
<evidence type="ECO:0000256" key="9">
    <source>
        <dbReference type="ARBA" id="ARBA00023201"/>
    </source>
</evidence>
<evidence type="ECO:0000256" key="7">
    <source>
        <dbReference type="ARBA" id="ARBA00023065"/>
    </source>
</evidence>
<keyword evidence="4 10" id="KW-0812">Transmembrane</keyword>
<dbReference type="GO" id="GO:0005886">
    <property type="term" value="C:plasma membrane"/>
    <property type="evidence" value="ECO:0007669"/>
    <property type="project" value="UniProtKB-SubCell"/>
</dbReference>
<feature type="transmembrane region" description="Helical" evidence="10">
    <location>
        <begin position="270"/>
        <end position="293"/>
    </location>
</feature>
<feature type="transmembrane region" description="Helical" evidence="10">
    <location>
        <begin position="113"/>
        <end position="132"/>
    </location>
</feature>
<feature type="transmembrane region" description="Helical" evidence="10">
    <location>
        <begin position="313"/>
        <end position="339"/>
    </location>
</feature>